<sequence length="143" mass="16585">MSRKAAGAFAATAAAAHQRPTGMHRHQILDEIRTHHPLFHKHLLPVTITTVFKTKQYLQPEFSPSYSFYSLNAEGDSRNTEHIHDKNLPRTEHTYIFRRFANKETAETQNISTTRIYLELNIHTFSDVLQTASQNTAIYIYYH</sequence>
<reference evidence="2 3" key="1">
    <citation type="journal article" date="2024" name="BMC Genomics">
        <title>De novo assembly and annotation of Popillia japonica's genome with initial clues to its potential as an invasive pest.</title>
        <authorList>
            <person name="Cucini C."/>
            <person name="Boschi S."/>
            <person name="Funari R."/>
            <person name="Cardaioli E."/>
            <person name="Iannotti N."/>
            <person name="Marturano G."/>
            <person name="Paoli F."/>
            <person name="Bruttini M."/>
            <person name="Carapelli A."/>
            <person name="Frati F."/>
            <person name="Nardi F."/>
        </authorList>
    </citation>
    <scope>NUCLEOTIDE SEQUENCE [LARGE SCALE GENOMIC DNA]</scope>
    <source>
        <strain evidence="2">DMR45628</strain>
    </source>
</reference>
<organism evidence="2 3">
    <name type="scientific">Popillia japonica</name>
    <name type="common">Japanese beetle</name>
    <dbReference type="NCBI Taxonomy" id="7064"/>
    <lineage>
        <taxon>Eukaryota</taxon>
        <taxon>Metazoa</taxon>
        <taxon>Ecdysozoa</taxon>
        <taxon>Arthropoda</taxon>
        <taxon>Hexapoda</taxon>
        <taxon>Insecta</taxon>
        <taxon>Pterygota</taxon>
        <taxon>Neoptera</taxon>
        <taxon>Endopterygota</taxon>
        <taxon>Coleoptera</taxon>
        <taxon>Polyphaga</taxon>
        <taxon>Scarabaeiformia</taxon>
        <taxon>Scarabaeidae</taxon>
        <taxon>Rutelinae</taxon>
        <taxon>Popillia</taxon>
    </lineage>
</organism>
<dbReference type="AlphaFoldDB" id="A0AAW1HVT1"/>
<name>A0AAW1HVT1_POPJA</name>
<keyword evidence="3" id="KW-1185">Reference proteome</keyword>
<accession>A0AAW1HVT1</accession>
<protein>
    <submittedName>
        <fullName evidence="2">Uncharacterized protein</fullName>
    </submittedName>
</protein>
<dbReference type="EMBL" id="JASPKY010000895">
    <property type="protein sequence ID" value="KAK9680457.1"/>
    <property type="molecule type" value="Genomic_DNA"/>
</dbReference>
<evidence type="ECO:0000256" key="1">
    <source>
        <dbReference type="SAM" id="MobiDB-lite"/>
    </source>
</evidence>
<gene>
    <name evidence="2" type="ORF">QE152_g39077</name>
</gene>
<comment type="caution">
    <text evidence="2">The sequence shown here is derived from an EMBL/GenBank/DDBJ whole genome shotgun (WGS) entry which is preliminary data.</text>
</comment>
<evidence type="ECO:0000313" key="3">
    <source>
        <dbReference type="Proteomes" id="UP001458880"/>
    </source>
</evidence>
<feature type="region of interest" description="Disordered" evidence="1">
    <location>
        <begin position="1"/>
        <end position="22"/>
    </location>
</feature>
<feature type="compositionally biased region" description="Low complexity" evidence="1">
    <location>
        <begin position="1"/>
        <end position="16"/>
    </location>
</feature>
<evidence type="ECO:0000313" key="2">
    <source>
        <dbReference type="EMBL" id="KAK9680457.1"/>
    </source>
</evidence>
<proteinExistence type="predicted"/>
<dbReference type="Proteomes" id="UP001458880">
    <property type="component" value="Unassembled WGS sequence"/>
</dbReference>